<dbReference type="AlphaFoldDB" id="A0A660L5W2"/>
<evidence type="ECO:0008006" key="3">
    <source>
        <dbReference type="Google" id="ProtNLM"/>
    </source>
</evidence>
<dbReference type="Proteomes" id="UP000267019">
    <property type="component" value="Unassembled WGS sequence"/>
</dbReference>
<dbReference type="InterPro" id="IPR009078">
    <property type="entry name" value="Ferritin-like_SF"/>
</dbReference>
<dbReference type="RefSeq" id="WP_121443715.1">
    <property type="nucleotide sequence ID" value="NZ_RBIJ01000001.1"/>
</dbReference>
<reference evidence="1 2" key="1">
    <citation type="submission" date="2018-10" db="EMBL/GenBank/DDBJ databases">
        <title>Genomic Encyclopedia of Type Strains, Phase IV (KMG-IV): sequencing the most valuable type-strain genomes for metagenomic binning, comparative biology and taxonomic classification.</title>
        <authorList>
            <person name="Goeker M."/>
        </authorList>
    </citation>
    <scope>NUCLEOTIDE SEQUENCE [LARGE SCALE GENOMIC DNA]</scope>
    <source>
        <strain evidence="1 2">DSM 22653</strain>
    </source>
</reference>
<keyword evidence="2" id="KW-1185">Reference proteome</keyword>
<comment type="caution">
    <text evidence="1">The sequence shown here is derived from an EMBL/GenBank/DDBJ whole genome shotgun (WGS) entry which is preliminary data.</text>
</comment>
<dbReference type="SUPFAM" id="SSF47240">
    <property type="entry name" value="Ferritin-like"/>
    <property type="match status" value="1"/>
</dbReference>
<accession>A0A660L5W2</accession>
<protein>
    <recommendedName>
        <fullName evidence="3">Spore coat protein</fullName>
    </recommendedName>
</protein>
<organism evidence="1 2">
    <name type="scientific">Brockia lithotrophica</name>
    <dbReference type="NCBI Taxonomy" id="933949"/>
    <lineage>
        <taxon>Bacteria</taxon>
        <taxon>Bacillati</taxon>
        <taxon>Bacillota</taxon>
        <taxon>Bacilli</taxon>
        <taxon>Bacillales</taxon>
        <taxon>Bacillales Family X. Incertae Sedis</taxon>
        <taxon>Brockia</taxon>
    </lineage>
</organism>
<dbReference type="OrthoDB" id="1799385at2"/>
<dbReference type="CDD" id="cd00657">
    <property type="entry name" value="Ferritin_like"/>
    <property type="match status" value="1"/>
</dbReference>
<name>A0A660L5W2_9BACL</name>
<gene>
    <name evidence="1" type="ORF">C7438_0461</name>
</gene>
<dbReference type="EMBL" id="RBIJ01000001">
    <property type="protein sequence ID" value="RKQ88818.1"/>
    <property type="molecule type" value="Genomic_DNA"/>
</dbReference>
<evidence type="ECO:0000313" key="1">
    <source>
        <dbReference type="EMBL" id="RKQ88818.1"/>
    </source>
</evidence>
<evidence type="ECO:0000313" key="2">
    <source>
        <dbReference type="Proteomes" id="UP000267019"/>
    </source>
</evidence>
<sequence>MVKPPNVITTKDALYLKDILGWELLAVKKCTNLQQQVQDPALKQLFSEIAGMHRRHYDTLLGHLQTQNAAQIQSFQAQAQMTREPQAVR</sequence>
<proteinExistence type="predicted"/>